<gene>
    <name evidence="1" type="ORF">RM780_00190</name>
</gene>
<name>A0ABU2L1I2_9ACTN</name>
<dbReference type="RefSeq" id="WP_311628303.1">
    <property type="nucleotide sequence ID" value="NZ_JAVREN010000001.1"/>
</dbReference>
<accession>A0ABU2L1I2</accession>
<sequence>MPVLVDPRTVRCGDTILVGGPALTVENMTLLGLGARRLEFGGGETFTMRPATALWASRKVDPRRGRGKSG</sequence>
<protein>
    <submittedName>
        <fullName evidence="1">Uncharacterized protein</fullName>
    </submittedName>
</protein>
<evidence type="ECO:0000313" key="2">
    <source>
        <dbReference type="Proteomes" id="UP001183388"/>
    </source>
</evidence>
<organism evidence="1 2">
    <name type="scientific">Streptomyces boetiae</name>
    <dbReference type="NCBI Taxonomy" id="3075541"/>
    <lineage>
        <taxon>Bacteria</taxon>
        <taxon>Bacillati</taxon>
        <taxon>Actinomycetota</taxon>
        <taxon>Actinomycetes</taxon>
        <taxon>Kitasatosporales</taxon>
        <taxon>Streptomycetaceae</taxon>
        <taxon>Streptomyces</taxon>
    </lineage>
</organism>
<dbReference type="EMBL" id="JAVREN010000001">
    <property type="protein sequence ID" value="MDT0305385.1"/>
    <property type="molecule type" value="Genomic_DNA"/>
</dbReference>
<dbReference type="Proteomes" id="UP001183388">
    <property type="component" value="Unassembled WGS sequence"/>
</dbReference>
<evidence type="ECO:0000313" key="1">
    <source>
        <dbReference type="EMBL" id="MDT0305385.1"/>
    </source>
</evidence>
<keyword evidence="2" id="KW-1185">Reference proteome</keyword>
<proteinExistence type="predicted"/>
<reference evidence="2" key="1">
    <citation type="submission" date="2023-07" db="EMBL/GenBank/DDBJ databases">
        <title>30 novel species of actinomycetes from the DSMZ collection.</title>
        <authorList>
            <person name="Nouioui I."/>
        </authorList>
    </citation>
    <scope>NUCLEOTIDE SEQUENCE [LARGE SCALE GENOMIC DNA]</scope>
    <source>
        <strain evidence="2">DSM 44917</strain>
    </source>
</reference>
<comment type="caution">
    <text evidence="1">The sequence shown here is derived from an EMBL/GenBank/DDBJ whole genome shotgun (WGS) entry which is preliminary data.</text>
</comment>